<reference evidence="1" key="1">
    <citation type="submission" date="2022-06" db="EMBL/GenBank/DDBJ databases">
        <title>Aeoliella straminimaris, a novel planctomycete from sediments.</title>
        <authorList>
            <person name="Vitorino I.R."/>
            <person name="Lage O.M."/>
        </authorList>
    </citation>
    <scope>NUCLEOTIDE SEQUENCE</scope>
    <source>
        <strain evidence="1">ICT_H6.2</strain>
    </source>
</reference>
<dbReference type="PROSITE" id="PS00018">
    <property type="entry name" value="EF_HAND_1"/>
    <property type="match status" value="1"/>
</dbReference>
<evidence type="ECO:0000313" key="1">
    <source>
        <dbReference type="EMBL" id="MCO6044268.1"/>
    </source>
</evidence>
<dbReference type="EMBL" id="JAMXLR010000036">
    <property type="protein sequence ID" value="MCO6044268.1"/>
    <property type="molecule type" value="Genomic_DNA"/>
</dbReference>
<dbReference type="SUPFAM" id="SSF49899">
    <property type="entry name" value="Concanavalin A-like lectins/glucanases"/>
    <property type="match status" value="1"/>
</dbReference>
<accession>A0A9X2F9T4</accession>
<dbReference type="Pfam" id="PF13385">
    <property type="entry name" value="Laminin_G_3"/>
    <property type="match status" value="1"/>
</dbReference>
<evidence type="ECO:0000313" key="2">
    <source>
        <dbReference type="Proteomes" id="UP001155241"/>
    </source>
</evidence>
<proteinExistence type="predicted"/>
<dbReference type="InterPro" id="IPR018247">
    <property type="entry name" value="EF_Hand_1_Ca_BS"/>
</dbReference>
<keyword evidence="2" id="KW-1185">Reference proteome</keyword>
<gene>
    <name evidence="1" type="ORF">NG895_10150</name>
</gene>
<protein>
    <submittedName>
        <fullName evidence="1">Uncharacterized protein</fullName>
    </submittedName>
</protein>
<dbReference type="GO" id="GO:0000272">
    <property type="term" value="P:polysaccharide catabolic process"/>
    <property type="evidence" value="ECO:0007669"/>
    <property type="project" value="InterPro"/>
</dbReference>
<dbReference type="InterPro" id="IPR036439">
    <property type="entry name" value="Dockerin_dom_sf"/>
</dbReference>
<dbReference type="Gene3D" id="1.10.1330.10">
    <property type="entry name" value="Dockerin domain"/>
    <property type="match status" value="2"/>
</dbReference>
<dbReference type="Proteomes" id="UP001155241">
    <property type="component" value="Unassembled WGS sequence"/>
</dbReference>
<organism evidence="1 2">
    <name type="scientific">Aeoliella straminimaris</name>
    <dbReference type="NCBI Taxonomy" id="2954799"/>
    <lineage>
        <taxon>Bacteria</taxon>
        <taxon>Pseudomonadati</taxon>
        <taxon>Planctomycetota</taxon>
        <taxon>Planctomycetia</taxon>
        <taxon>Pirellulales</taxon>
        <taxon>Lacipirellulaceae</taxon>
        <taxon>Aeoliella</taxon>
    </lineage>
</organism>
<sequence>MSALSRRPESLRPLLMSVAYGVFALCCAPMASAVLLLHFDPNDTRTTFQNGYEDNRYGTAPAVNPGDPVGWIMDTRVPSSPTPDPDNGPDTYIDGQQGVARPVLASHPTAGNVIEFLEGNGNLLTFDPGPNALADGWGENMDTNTATVLVAANTANFGAGADYLFDFRDDAAIGGGSNESDGLALRYDHSTGVLEGMVKQEVVASVPVDTGKWFTASLVWDGPNTTATLSVETLAGVTSDSGTASDVALDVDRSRWGADSNNSNGYVGFMGDYMVYNDVDDHSADFTALGAQYLITVPELIVNRNTGEISISVPGGGSAVTNVVGYSITSEAQTLDPTFWTSIADNYDADHPGANQVDPDNNWTKLSDSALRTDLTEMEFEQNGGSSNGADFLPGTSTSLGNAWIQYFEEDIEASIVFDNGSVMPLNVVFTGNGGEPLTFGDLDFDGDVDQDDFTNEFLPNYGADTSVMSSDPQRYGLGDLNVDGTVNLQDFILLNNAYAAANPGAGALQFAGSQVPEPSTCVMLTLFAGVLLFGKSRLLQVKTRNSFAISALLFVVCLGVAANSARAELVVYLDPNVLESQFSDGSTSGGTVPAQIGDTVGFISDVRAENYGAAGAGDGFVDLEGSASNLAVRPPIVAHPTLGTVWAPTANGSMLGRTGASANTDGIGTNFDTNTITAIVAGQISSAGSGTGYFFDFRDDAPTGGGSNAVDGFALRYNYSNGMLEGIAKQSTNAAVPVGLDEWFIASYTWNGAAATATLNVETVTGATLSNTAAAETAALAPDRWRVIADSSGSGGRIYGQMGDLLLYNDTDDHSDVADGLADDYLKALEISINRNNGTATLTNDTGVDYVLDAYTISSEMGSINSGSYTSLDGQNYDGGAWTQLDADPTLVSEGAFSLTGSTIPDGASIPLGTLFNTSVGVEDLELSLHLYGDSEGTFQKARVVFFDGPGGLAGDFNGDNKVDIADYTVWRNNLGAADESAINGAGDGLNGVDAGDYQVWKEHFGDSISPLAAANGAAVPEPASIAIIAISAMGLLVVKSPRWRKGLGKGAALVVLFVLTCNVAHATKNDRQYLFGDPGSTDVSFGASISEGAAMGFVFGANTVTGDDAYDGTGSGQDLIVNGATYTSVSTRPGAGANDFGANFDGASYLHTPTSLNLPNNFWKNTDFFDPQSGQFFPLNYSGINAHGIQLWAQPDPTALSAGVRQDVVIDTSEQGIFISSEGTWGLQFDGGGASDVAVADTVDANGWVHVMQVGGAVDFEGGHSAQKGILYVNGIAVKSTDQYQLPEINSDSLSVGSNLAGDDGFYTGVLDNIEIFLWGDNSYHLGEDGVAGGSNGMSGLNADGQDWGSFSLLEDNDYIASAITNLGIGTLSDGDVDLDGTVDADDIAAFQSYWGSTNLVDNEPTGDWGTRQQGDLNLDGLTDVYDAIILRDELLLAGFGNISLDAIVGGTTVPEPSSVLVLLLGTVLGLVTLNRSNRGSRSRDA</sequence>
<name>A0A9X2F9T4_9BACT</name>
<dbReference type="RefSeq" id="WP_252852372.1">
    <property type="nucleotide sequence ID" value="NZ_JAMXLR010000036.1"/>
</dbReference>
<dbReference type="Gene3D" id="2.60.120.200">
    <property type="match status" value="1"/>
</dbReference>
<dbReference type="InterPro" id="IPR013320">
    <property type="entry name" value="ConA-like_dom_sf"/>
</dbReference>
<comment type="caution">
    <text evidence="1">The sequence shown here is derived from an EMBL/GenBank/DDBJ whole genome shotgun (WGS) entry which is preliminary data.</text>
</comment>